<dbReference type="PANTHER" id="PTHR38703">
    <property type="entry name" value="CHROMOSOME 8, WHOLE GENOME SHOTGUN SEQUENCE"/>
    <property type="match status" value="1"/>
</dbReference>
<dbReference type="AlphaFoldDB" id="A0A6G1H8E5"/>
<name>A0A6G1H8E5_9PEZI</name>
<feature type="compositionally biased region" description="Basic and acidic residues" evidence="1">
    <location>
        <begin position="254"/>
        <end position="264"/>
    </location>
</feature>
<feature type="compositionally biased region" description="Basic and acidic residues" evidence="1">
    <location>
        <begin position="208"/>
        <end position="220"/>
    </location>
</feature>
<evidence type="ECO:0000313" key="3">
    <source>
        <dbReference type="Proteomes" id="UP000800041"/>
    </source>
</evidence>
<organism evidence="2 3">
    <name type="scientific">Aulographum hederae CBS 113979</name>
    <dbReference type="NCBI Taxonomy" id="1176131"/>
    <lineage>
        <taxon>Eukaryota</taxon>
        <taxon>Fungi</taxon>
        <taxon>Dikarya</taxon>
        <taxon>Ascomycota</taxon>
        <taxon>Pezizomycotina</taxon>
        <taxon>Dothideomycetes</taxon>
        <taxon>Pleosporomycetidae</taxon>
        <taxon>Aulographales</taxon>
        <taxon>Aulographaceae</taxon>
    </lineage>
</organism>
<proteinExistence type="predicted"/>
<evidence type="ECO:0000313" key="2">
    <source>
        <dbReference type="EMBL" id="KAF1989327.1"/>
    </source>
</evidence>
<dbReference type="EMBL" id="ML977145">
    <property type="protein sequence ID" value="KAF1989327.1"/>
    <property type="molecule type" value="Genomic_DNA"/>
</dbReference>
<dbReference type="OrthoDB" id="2118965at2759"/>
<feature type="region of interest" description="Disordered" evidence="1">
    <location>
        <begin position="197"/>
        <end position="270"/>
    </location>
</feature>
<protein>
    <recommendedName>
        <fullName evidence="4">Allergen</fullName>
    </recommendedName>
</protein>
<keyword evidence="3" id="KW-1185">Reference proteome</keyword>
<dbReference type="Proteomes" id="UP000800041">
    <property type="component" value="Unassembled WGS sequence"/>
</dbReference>
<accession>A0A6G1H8E5</accession>
<evidence type="ECO:0000256" key="1">
    <source>
        <dbReference type="SAM" id="MobiDB-lite"/>
    </source>
</evidence>
<evidence type="ECO:0008006" key="4">
    <source>
        <dbReference type="Google" id="ProtNLM"/>
    </source>
</evidence>
<dbReference type="PANTHER" id="PTHR38703:SF1">
    <property type="entry name" value="ALLERGEN"/>
    <property type="match status" value="1"/>
</dbReference>
<sequence length="270" mass="29416">MQKAKAAVSDFMSKSGHHDTTVHENVAPAVTHEVINPQREERVTTAIDREVHQDHHHTSVQPVKDREILPEEHTHNLAGVEHRNFDHGNASNVKERLQTEAAQFTSKREVAPTIETKTLDPTVAGEHVHHHVHETIQPVVQKETIQPSVVHTTVPIHEVHNNAAQHHSASALPAVSMADFKKAGGVLEGRGERYDAFEGEPRSIGGSLKKEFGLGHEGSHDSNGLLHSKSDSLTGANGDGLNGAHAKPSMMDKLNPKKDADMDGKVGIMD</sequence>
<gene>
    <name evidence="2" type="ORF">K402DRAFT_401982</name>
</gene>
<reference evidence="2" key="1">
    <citation type="journal article" date="2020" name="Stud. Mycol.">
        <title>101 Dothideomycetes genomes: a test case for predicting lifestyles and emergence of pathogens.</title>
        <authorList>
            <person name="Haridas S."/>
            <person name="Albert R."/>
            <person name="Binder M."/>
            <person name="Bloem J."/>
            <person name="Labutti K."/>
            <person name="Salamov A."/>
            <person name="Andreopoulos B."/>
            <person name="Baker S."/>
            <person name="Barry K."/>
            <person name="Bills G."/>
            <person name="Bluhm B."/>
            <person name="Cannon C."/>
            <person name="Castanera R."/>
            <person name="Culley D."/>
            <person name="Daum C."/>
            <person name="Ezra D."/>
            <person name="Gonzalez J."/>
            <person name="Henrissat B."/>
            <person name="Kuo A."/>
            <person name="Liang C."/>
            <person name="Lipzen A."/>
            <person name="Lutzoni F."/>
            <person name="Magnuson J."/>
            <person name="Mondo S."/>
            <person name="Nolan M."/>
            <person name="Ohm R."/>
            <person name="Pangilinan J."/>
            <person name="Park H.-J."/>
            <person name="Ramirez L."/>
            <person name="Alfaro M."/>
            <person name="Sun H."/>
            <person name="Tritt A."/>
            <person name="Yoshinaga Y."/>
            <person name="Zwiers L.-H."/>
            <person name="Turgeon B."/>
            <person name="Goodwin S."/>
            <person name="Spatafora J."/>
            <person name="Crous P."/>
            <person name="Grigoriev I."/>
        </authorList>
    </citation>
    <scope>NUCLEOTIDE SEQUENCE</scope>
    <source>
        <strain evidence="2">CBS 113979</strain>
    </source>
</reference>